<dbReference type="InterPro" id="IPR006102">
    <property type="entry name" value="Ig-like_GH2"/>
</dbReference>
<dbReference type="EMBL" id="JANCNS010000001">
    <property type="protein sequence ID" value="MCP9198473.1"/>
    <property type="molecule type" value="Genomic_DNA"/>
</dbReference>
<evidence type="ECO:0000259" key="8">
    <source>
        <dbReference type="Pfam" id="PF02837"/>
    </source>
</evidence>
<dbReference type="Gene3D" id="2.60.40.10">
    <property type="entry name" value="Immunoglobulins"/>
    <property type="match status" value="2"/>
</dbReference>
<dbReference type="Pfam" id="PF11721">
    <property type="entry name" value="Malectin"/>
    <property type="match status" value="1"/>
</dbReference>
<name>A0A9X2I876_9FLAO</name>
<dbReference type="AlphaFoldDB" id="A0A9X2I876"/>
<dbReference type="GO" id="GO:0004553">
    <property type="term" value="F:hydrolase activity, hydrolyzing O-glycosyl compounds"/>
    <property type="evidence" value="ECO:0007669"/>
    <property type="project" value="InterPro"/>
</dbReference>
<dbReference type="InterPro" id="IPR023230">
    <property type="entry name" value="Glyco_hydro_2_CS"/>
</dbReference>
<keyword evidence="3 4" id="KW-0326">Glycosidase</keyword>
<evidence type="ECO:0000256" key="1">
    <source>
        <dbReference type="ARBA" id="ARBA00007401"/>
    </source>
</evidence>
<feature type="domain" description="Glycoside hydrolase family 2 immunoglobulin-like beta-sandwich" evidence="6">
    <location>
        <begin position="182"/>
        <end position="276"/>
    </location>
</feature>
<dbReference type="Gene3D" id="2.60.120.260">
    <property type="entry name" value="Galactose-binding domain-like"/>
    <property type="match status" value="1"/>
</dbReference>
<feature type="domain" description="Glycoside hydrolase family 2 catalytic" evidence="7">
    <location>
        <begin position="284"/>
        <end position="586"/>
    </location>
</feature>
<gene>
    <name evidence="10" type="ORF">MKO06_01040</name>
</gene>
<dbReference type="Proteomes" id="UP001155280">
    <property type="component" value="Unassembled WGS sequence"/>
</dbReference>
<dbReference type="InterPro" id="IPR017853">
    <property type="entry name" value="GH"/>
</dbReference>
<dbReference type="PANTHER" id="PTHR42732">
    <property type="entry name" value="BETA-GALACTOSIDASE"/>
    <property type="match status" value="1"/>
</dbReference>
<dbReference type="InterPro" id="IPR013783">
    <property type="entry name" value="Ig-like_fold"/>
</dbReference>
<dbReference type="Gene3D" id="3.20.20.80">
    <property type="entry name" value="Glycosidases"/>
    <property type="match status" value="1"/>
</dbReference>
<evidence type="ECO:0000259" key="6">
    <source>
        <dbReference type="Pfam" id="PF00703"/>
    </source>
</evidence>
<dbReference type="SUPFAM" id="SSF51445">
    <property type="entry name" value="(Trans)glycosidases"/>
    <property type="match status" value="1"/>
</dbReference>
<evidence type="ECO:0000256" key="2">
    <source>
        <dbReference type="ARBA" id="ARBA00022801"/>
    </source>
</evidence>
<reference evidence="10" key="1">
    <citation type="submission" date="2022-07" db="EMBL/GenBank/DDBJ databases">
        <title>Gramela sediminis sp. nov., isolated from deep-sea sediment of the Indian Ocean.</title>
        <authorList>
            <person name="Shi H."/>
        </authorList>
    </citation>
    <scope>NUCLEOTIDE SEQUENCE</scope>
    <source>
        <strain evidence="10">GC03-9</strain>
    </source>
</reference>
<dbReference type="SUPFAM" id="SSF49785">
    <property type="entry name" value="Galactose-binding domain-like"/>
    <property type="match status" value="1"/>
</dbReference>
<dbReference type="Pfam" id="PF02837">
    <property type="entry name" value="Glyco_hydro_2_N"/>
    <property type="match status" value="1"/>
</dbReference>
<evidence type="ECO:0000256" key="4">
    <source>
        <dbReference type="RuleBase" id="RU361154"/>
    </source>
</evidence>
<dbReference type="InterPro" id="IPR021720">
    <property type="entry name" value="Malectin_dom"/>
</dbReference>
<evidence type="ECO:0000256" key="3">
    <source>
        <dbReference type="ARBA" id="ARBA00023295"/>
    </source>
</evidence>
<dbReference type="Pfam" id="PF00703">
    <property type="entry name" value="Glyco_hydro_2"/>
    <property type="match status" value="1"/>
</dbReference>
<dbReference type="RefSeq" id="WP_241550482.1">
    <property type="nucleotide sequence ID" value="NZ_JANCNS010000001.1"/>
</dbReference>
<dbReference type="PANTHER" id="PTHR42732:SF1">
    <property type="entry name" value="BETA-MANNOSIDASE"/>
    <property type="match status" value="1"/>
</dbReference>
<dbReference type="Gene3D" id="2.60.120.430">
    <property type="entry name" value="Galactose-binding lectin"/>
    <property type="match status" value="1"/>
</dbReference>
<proteinExistence type="inferred from homology"/>
<dbReference type="SUPFAM" id="SSF49303">
    <property type="entry name" value="beta-Galactosidase/glucuronidase domain"/>
    <property type="match status" value="1"/>
</dbReference>
<dbReference type="Pfam" id="PF02836">
    <property type="entry name" value="Glyco_hydro_2_C"/>
    <property type="match status" value="1"/>
</dbReference>
<evidence type="ECO:0000259" key="9">
    <source>
        <dbReference type="Pfam" id="PF11721"/>
    </source>
</evidence>
<evidence type="ECO:0000259" key="7">
    <source>
        <dbReference type="Pfam" id="PF02836"/>
    </source>
</evidence>
<accession>A0A9X2I876</accession>
<keyword evidence="2 4" id="KW-0378">Hydrolase</keyword>
<feature type="chain" id="PRO_5040823606" evidence="5">
    <location>
        <begin position="21"/>
        <end position="856"/>
    </location>
</feature>
<evidence type="ECO:0000256" key="5">
    <source>
        <dbReference type="SAM" id="SignalP"/>
    </source>
</evidence>
<keyword evidence="5" id="KW-0732">Signal</keyword>
<protein>
    <submittedName>
        <fullName evidence="10">Malectin domain-containing carbohydrate-binding protein</fullName>
    </submittedName>
</protein>
<feature type="signal peptide" evidence="5">
    <location>
        <begin position="1"/>
        <end position="20"/>
    </location>
</feature>
<dbReference type="InterPro" id="IPR006104">
    <property type="entry name" value="Glyco_hydro_2_N"/>
</dbReference>
<dbReference type="InterPro" id="IPR006101">
    <property type="entry name" value="Glyco_hydro_2"/>
</dbReference>
<comment type="caution">
    <text evidence="10">The sequence shown here is derived from an EMBL/GenBank/DDBJ whole genome shotgun (WGS) entry which is preliminary data.</text>
</comment>
<dbReference type="InterPro" id="IPR036156">
    <property type="entry name" value="Beta-gal/glucu_dom_sf"/>
</dbReference>
<feature type="domain" description="Glycosyl hydrolases family 2 sugar binding" evidence="8">
    <location>
        <begin position="27"/>
        <end position="161"/>
    </location>
</feature>
<evidence type="ECO:0000313" key="11">
    <source>
        <dbReference type="Proteomes" id="UP001155280"/>
    </source>
</evidence>
<dbReference type="PRINTS" id="PR00132">
    <property type="entry name" value="GLHYDRLASE2"/>
</dbReference>
<dbReference type="InterPro" id="IPR008979">
    <property type="entry name" value="Galactose-bd-like_sf"/>
</dbReference>
<organism evidence="10 11">
    <name type="scientific">Christiangramia oceanisediminis</name>
    <dbReference type="NCBI Taxonomy" id="2920386"/>
    <lineage>
        <taxon>Bacteria</taxon>
        <taxon>Pseudomonadati</taxon>
        <taxon>Bacteroidota</taxon>
        <taxon>Flavobacteriia</taxon>
        <taxon>Flavobacteriales</taxon>
        <taxon>Flavobacteriaceae</taxon>
        <taxon>Christiangramia</taxon>
    </lineage>
</organism>
<sequence>MKLPYSLFLFLLISSSFLHAQRIEKAINSGWEFQLENQEESTTVNIPHSWNSEDAFNDGAYFRGKGTYSKEIFIPQDWNDKAVFLKFEGANQFTKAYVNDQLVGEHTGGYTSFVFELTEHLNFGQANQVRIELDNSHNQDIPPLEADFNFYGGIYRDLQLVVTGKSHFTLEGLGAGTQLIKTPEVSENLAKVKFEGNVVTSGKDLELQVSINDPSGNQVSEYDESLNSEDFSIDFEIDNPKLWSPDDPNLYLLTANLIDPDSGEILDTYISNFGCRWFEADPEKGFILNGKPIKLIGANRHQDFENMGNAVPNSIHRKDYQMIKDMGANFIRTAHYPQDPDVYRICDELGLLVWTEVPVINDVTDSEAYHQNAVNMQKEQILQLYNHPSIVFWGIMNEIFIRLVFTRDIPEADQKAKIKTSVELAEKLEAATKELDTTRLSVMALHENDIYNTSGIADITDVIGWNLYFGWYTPGLKNLGKFLDEQHQKYPDRPLLISEYGPGSDSRIQTNDPKPWDFSEAYQLKSHVSYLNQVMERDYMLGMAAWNFADFGSSGRQDSRPYINQKGLVNFDREPKDVYYYYKARLTEDDFVYIAGKNFETRIIDKSEKVKLKVFSNSDRVKLVIDEKVEKEASVTDNIAEFELDLEPGEHSVKAMSGDVSHIRNLLVKFRNSLIADIANNPMLINVGSHSDFVDDETGEIWISDQAFQNNDFGFVGGEVFQQSSSKFQGTASNIKVTTKEPLFQTMREGLQAYKFDVPKGQYRISLLMAEPNRGASRENIYNLGSDSEKSSEGIRSFDILINGILVEKDLNLARDYGILQAVEVEYKINSEGPVEIEFRPQNGKPVLSGIKLENL</sequence>
<keyword evidence="11" id="KW-1185">Reference proteome</keyword>
<dbReference type="GO" id="GO:0005975">
    <property type="term" value="P:carbohydrate metabolic process"/>
    <property type="evidence" value="ECO:0007669"/>
    <property type="project" value="InterPro"/>
</dbReference>
<dbReference type="PROSITE" id="PS00719">
    <property type="entry name" value="GLYCOSYL_HYDROL_F2_1"/>
    <property type="match status" value="1"/>
</dbReference>
<evidence type="ECO:0000313" key="10">
    <source>
        <dbReference type="EMBL" id="MCP9198473.1"/>
    </source>
</evidence>
<comment type="similarity">
    <text evidence="1 4">Belongs to the glycosyl hydrolase 2 family.</text>
</comment>
<dbReference type="InterPro" id="IPR051913">
    <property type="entry name" value="GH2_Domain-Containing"/>
</dbReference>
<feature type="domain" description="Malectin" evidence="9">
    <location>
        <begin position="685"/>
        <end position="838"/>
    </location>
</feature>
<dbReference type="InterPro" id="IPR006103">
    <property type="entry name" value="Glyco_hydro_2_cat"/>
</dbReference>